<dbReference type="SMART" id="SM01086">
    <property type="entry name" value="ClpB_D2-small"/>
    <property type="match status" value="1"/>
</dbReference>
<feature type="binding site" evidence="6 7">
    <location>
        <position position="39"/>
    </location>
    <ligand>
        <name>Zn(2+)</name>
        <dbReference type="ChEBI" id="CHEBI:29105"/>
    </ligand>
</feature>
<dbReference type="GO" id="GO:0046983">
    <property type="term" value="F:protein dimerization activity"/>
    <property type="evidence" value="ECO:0007669"/>
    <property type="project" value="UniProtKB-UniRule"/>
</dbReference>
<evidence type="ECO:0000256" key="4">
    <source>
        <dbReference type="ARBA" id="ARBA00022840"/>
    </source>
</evidence>
<dbReference type="RefSeq" id="WP_119632389.1">
    <property type="nucleotide sequence ID" value="NZ_AP017928.1"/>
</dbReference>
<evidence type="ECO:0000256" key="2">
    <source>
        <dbReference type="ARBA" id="ARBA00022741"/>
    </source>
</evidence>
<dbReference type="GO" id="GO:0016887">
    <property type="term" value="F:ATP hydrolysis activity"/>
    <property type="evidence" value="ECO:0007669"/>
    <property type="project" value="InterPro"/>
</dbReference>
<comment type="function">
    <text evidence="6">ATP-dependent specificity component of the Clp protease. It directs the protease to specific substrates. Can perform chaperone functions in the absence of ClpP.</text>
</comment>
<protein>
    <recommendedName>
        <fullName evidence="6">ATP-dependent Clp protease ATP-binding subunit ClpX</fullName>
    </recommendedName>
</protein>
<dbReference type="Pfam" id="PF07724">
    <property type="entry name" value="AAA_2"/>
    <property type="match status" value="1"/>
</dbReference>
<name>A0A250L0U1_9GAMM</name>
<dbReference type="Gene3D" id="3.40.50.300">
    <property type="entry name" value="P-loop containing nucleotide triphosphate hydrolases"/>
    <property type="match status" value="1"/>
</dbReference>
<keyword evidence="9" id="KW-0378">Hydrolase</keyword>
<keyword evidence="1 6" id="KW-0479">Metal-binding</keyword>
<dbReference type="GO" id="GO:0005524">
    <property type="term" value="F:ATP binding"/>
    <property type="evidence" value="ECO:0007669"/>
    <property type="project" value="UniProtKB-UniRule"/>
</dbReference>
<dbReference type="EMBL" id="AP017928">
    <property type="protein sequence ID" value="BBA37396.1"/>
    <property type="molecule type" value="Genomic_DNA"/>
</dbReference>
<comment type="similarity">
    <text evidence="6 7">Belongs to the ClpX chaperone family.</text>
</comment>
<dbReference type="CDD" id="cd19497">
    <property type="entry name" value="RecA-like_ClpX"/>
    <property type="match status" value="1"/>
</dbReference>
<dbReference type="Pfam" id="PF06689">
    <property type="entry name" value="zf-C4_ClpX"/>
    <property type="match status" value="1"/>
</dbReference>
<dbReference type="InterPro" id="IPR046425">
    <property type="entry name" value="ClpX_bact"/>
</dbReference>
<dbReference type="PANTHER" id="PTHR48102:SF7">
    <property type="entry name" value="ATP-DEPENDENT CLP PROTEASE ATP-BINDING SUBUNIT CLPX-LIKE, MITOCHONDRIAL"/>
    <property type="match status" value="1"/>
</dbReference>
<dbReference type="InterPro" id="IPR003959">
    <property type="entry name" value="ATPase_AAA_core"/>
</dbReference>
<feature type="binding site" evidence="6 7">
    <location>
        <position position="42"/>
    </location>
    <ligand>
        <name>Zn(2+)</name>
        <dbReference type="ChEBI" id="CHEBI:29105"/>
    </ligand>
</feature>
<dbReference type="GO" id="GO:0051301">
    <property type="term" value="P:cell division"/>
    <property type="evidence" value="ECO:0007669"/>
    <property type="project" value="TreeGrafter"/>
</dbReference>
<keyword evidence="4 6" id="KW-0067">ATP-binding</keyword>
<dbReference type="GO" id="GO:0051082">
    <property type="term" value="F:unfolded protein binding"/>
    <property type="evidence" value="ECO:0007669"/>
    <property type="project" value="UniProtKB-UniRule"/>
</dbReference>
<evidence type="ECO:0000256" key="3">
    <source>
        <dbReference type="ARBA" id="ARBA00022833"/>
    </source>
</evidence>
<dbReference type="SMART" id="SM00994">
    <property type="entry name" value="zf-C4_ClpX"/>
    <property type="match status" value="1"/>
</dbReference>
<dbReference type="GO" id="GO:0008270">
    <property type="term" value="F:zinc ion binding"/>
    <property type="evidence" value="ECO:0007669"/>
    <property type="project" value="UniProtKB-UniRule"/>
</dbReference>
<feature type="binding site" evidence="6 7">
    <location>
        <position position="20"/>
    </location>
    <ligand>
        <name>Zn(2+)</name>
        <dbReference type="ChEBI" id="CHEBI:29105"/>
    </ligand>
</feature>
<dbReference type="NCBIfam" id="TIGR00382">
    <property type="entry name" value="clpX"/>
    <property type="match status" value="1"/>
</dbReference>
<evidence type="ECO:0000256" key="5">
    <source>
        <dbReference type="ARBA" id="ARBA00023186"/>
    </source>
</evidence>
<evidence type="ECO:0000313" key="9">
    <source>
        <dbReference type="EMBL" id="BBA37396.1"/>
    </source>
</evidence>
<keyword evidence="3 6" id="KW-0862">Zinc</keyword>
<feature type="binding site" evidence="6 7">
    <location>
        <position position="17"/>
    </location>
    <ligand>
        <name>Zn(2+)</name>
        <dbReference type="ChEBI" id="CHEBI:29105"/>
    </ligand>
</feature>
<dbReference type="GO" id="GO:0140662">
    <property type="term" value="F:ATP-dependent protein folding chaperone"/>
    <property type="evidence" value="ECO:0007669"/>
    <property type="project" value="InterPro"/>
</dbReference>
<dbReference type="InterPro" id="IPR010603">
    <property type="entry name" value="Znf_CppX_C4"/>
</dbReference>
<dbReference type="InterPro" id="IPR059188">
    <property type="entry name" value="Znf_CLPX-like"/>
</dbReference>
<dbReference type="InterPro" id="IPR038366">
    <property type="entry name" value="Znf_CppX_C4_sf"/>
</dbReference>
<keyword evidence="10" id="KW-1185">Reference proteome</keyword>
<dbReference type="InterPro" id="IPR019489">
    <property type="entry name" value="Clp_ATPase_C"/>
</dbReference>
<evidence type="ECO:0000256" key="7">
    <source>
        <dbReference type="PROSITE-ProRule" id="PRU01250"/>
    </source>
</evidence>
<dbReference type="PANTHER" id="PTHR48102">
    <property type="entry name" value="ATP-DEPENDENT CLP PROTEASE ATP-BINDING SUBUNIT CLPX-LIKE, MITOCHONDRIAL-RELATED"/>
    <property type="match status" value="1"/>
</dbReference>
<dbReference type="InterPro" id="IPR027417">
    <property type="entry name" value="P-loop_NTPase"/>
</dbReference>
<keyword evidence="2 6" id="KW-0547">Nucleotide-binding</keyword>
<dbReference type="GO" id="GO:0008233">
    <property type="term" value="F:peptidase activity"/>
    <property type="evidence" value="ECO:0007669"/>
    <property type="project" value="UniProtKB-KW"/>
</dbReference>
<dbReference type="InterPro" id="IPR004487">
    <property type="entry name" value="Clp_protease_ATP-bd_su_ClpX"/>
</dbReference>
<evidence type="ECO:0000256" key="1">
    <source>
        <dbReference type="ARBA" id="ARBA00022723"/>
    </source>
</evidence>
<feature type="domain" description="ClpX-type ZB" evidence="8">
    <location>
        <begin position="5"/>
        <end position="58"/>
    </location>
</feature>
<sequence>MSDDKNGKDKSGKLLYCSFCGKTQHEVRKLIAGPAVFVCDECIELCNDILREELLENGSDGADKLPTPKEIKAILDDYVIGQEKPKRTLAVAVYNHYKRLRFKSRAGKNDVELAKSNILLIGPTGSGKTLLAETLARILNVPFTIADATTLTEAGYVGEDVENIIQKLLQKCDYDVEKAESGIVYIDEIDKISRKSANPSITRDVSGEGVQQALLKLIEGTVALIPPQGGRKHPQQEFLQVNTANILFICGGAFAGLDKTIRARSEKGGIGFSAEVKSKDDRRNVGEILAGVEAEDLIRYGLIPEFVGRLPVVATLEELDEEALIKILTEPKNALVKQYQKLFEMEACDLDVQPDALRLIAQRAIERKTGARGLRTILENVLLDTMYELPSNDMVSKVVIDENVVRENNQPFLVYRTEEKQCASA</sequence>
<dbReference type="SMART" id="SM00382">
    <property type="entry name" value="AAA"/>
    <property type="match status" value="1"/>
</dbReference>
<dbReference type="SUPFAM" id="SSF52540">
    <property type="entry name" value="P-loop containing nucleoside triphosphate hydrolases"/>
    <property type="match status" value="1"/>
</dbReference>
<gene>
    <name evidence="6" type="primary">clpX</name>
    <name evidence="9" type="ORF">sS8_5479</name>
</gene>
<dbReference type="SUPFAM" id="SSF57716">
    <property type="entry name" value="Glucocorticoid receptor-like (DNA-binding domain)"/>
    <property type="match status" value="1"/>
</dbReference>
<dbReference type="Gene3D" id="1.10.8.60">
    <property type="match status" value="1"/>
</dbReference>
<dbReference type="FunFam" id="1.10.8.60:FF:000002">
    <property type="entry name" value="ATP-dependent Clp protease ATP-binding subunit ClpX"/>
    <property type="match status" value="1"/>
</dbReference>
<dbReference type="Proteomes" id="UP000266313">
    <property type="component" value="Chromosome"/>
</dbReference>
<dbReference type="GO" id="GO:0009376">
    <property type="term" value="C:HslUV protease complex"/>
    <property type="evidence" value="ECO:0007669"/>
    <property type="project" value="TreeGrafter"/>
</dbReference>
<dbReference type="PROSITE" id="PS51902">
    <property type="entry name" value="CLPX_ZB"/>
    <property type="match status" value="1"/>
</dbReference>
<keyword evidence="9" id="KW-0645">Protease</keyword>
<dbReference type="AlphaFoldDB" id="A0A250L0U1"/>
<keyword evidence="5 6" id="KW-0143">Chaperone</keyword>
<dbReference type="Pfam" id="PF10431">
    <property type="entry name" value="ClpB_D2-small"/>
    <property type="match status" value="1"/>
</dbReference>
<proteinExistence type="inferred from homology"/>
<dbReference type="GO" id="GO:0051603">
    <property type="term" value="P:proteolysis involved in protein catabolic process"/>
    <property type="evidence" value="ECO:0007669"/>
    <property type="project" value="TreeGrafter"/>
</dbReference>
<dbReference type="Gene3D" id="6.20.220.10">
    <property type="entry name" value="ClpX chaperone, C4-type zinc finger domain"/>
    <property type="match status" value="1"/>
</dbReference>
<comment type="subunit">
    <text evidence="6">Component of the ClpX-ClpP complex. Forms a hexameric ring that, in the presence of ATP, binds to fourteen ClpP subunits assembled into a disk-like structure with a central cavity, resembling the structure of eukaryotic proteasomes.</text>
</comment>
<evidence type="ECO:0000256" key="6">
    <source>
        <dbReference type="HAMAP-Rule" id="MF_00175"/>
    </source>
</evidence>
<dbReference type="InterPro" id="IPR050052">
    <property type="entry name" value="ATP-dep_Clp_protease_ClpX"/>
</dbReference>
<organism evidence="9 10">
    <name type="scientific">Methylocaldum marinum</name>
    <dbReference type="NCBI Taxonomy" id="1432792"/>
    <lineage>
        <taxon>Bacteria</taxon>
        <taxon>Pseudomonadati</taxon>
        <taxon>Pseudomonadota</taxon>
        <taxon>Gammaproteobacteria</taxon>
        <taxon>Methylococcales</taxon>
        <taxon>Methylococcaceae</taxon>
        <taxon>Methylocaldum</taxon>
    </lineage>
</organism>
<dbReference type="HAMAP" id="MF_00175">
    <property type="entry name" value="ClpX"/>
    <property type="match status" value="1"/>
</dbReference>
<evidence type="ECO:0000313" key="10">
    <source>
        <dbReference type="Proteomes" id="UP000266313"/>
    </source>
</evidence>
<dbReference type="KEGG" id="mmai:sS8_5479"/>
<feature type="binding site" evidence="6">
    <location>
        <begin position="123"/>
        <end position="130"/>
    </location>
    <ligand>
        <name>ATP</name>
        <dbReference type="ChEBI" id="CHEBI:30616"/>
    </ligand>
</feature>
<dbReference type="FunFam" id="3.40.50.300:FF:000005">
    <property type="entry name" value="ATP-dependent Clp protease ATP-binding subunit ClpX"/>
    <property type="match status" value="1"/>
</dbReference>
<dbReference type="OrthoDB" id="9804062at2"/>
<evidence type="ECO:0000259" key="8">
    <source>
        <dbReference type="PROSITE" id="PS51902"/>
    </source>
</evidence>
<dbReference type="NCBIfam" id="NF003745">
    <property type="entry name" value="PRK05342.1"/>
    <property type="match status" value="1"/>
</dbReference>
<dbReference type="InterPro" id="IPR003593">
    <property type="entry name" value="AAA+_ATPase"/>
</dbReference>
<reference evidence="9 10" key="1">
    <citation type="submission" date="2016-12" db="EMBL/GenBank/DDBJ databases">
        <title>Genome sequencing of Methylocaldum marinum.</title>
        <authorList>
            <person name="Takeuchi M."/>
            <person name="Kamagata Y."/>
            <person name="Hiraoka S."/>
            <person name="Oshima K."/>
            <person name="Hattori M."/>
            <person name="Iwasaki W."/>
        </authorList>
    </citation>
    <scope>NUCLEOTIDE SEQUENCE [LARGE SCALE GENOMIC DNA]</scope>
    <source>
        <strain evidence="9 10">S8</strain>
    </source>
</reference>
<accession>A0A250L0U1</accession>